<feature type="region of interest" description="Disordered" evidence="2">
    <location>
        <begin position="45"/>
        <end position="125"/>
    </location>
</feature>
<feature type="compositionally biased region" description="Low complexity" evidence="2">
    <location>
        <begin position="462"/>
        <end position="475"/>
    </location>
</feature>
<dbReference type="GO" id="GO:0030289">
    <property type="term" value="C:protein phosphatase 4 complex"/>
    <property type="evidence" value="ECO:0007669"/>
    <property type="project" value="InterPro"/>
</dbReference>
<dbReference type="PANTHER" id="PTHR16487">
    <property type="entry name" value="PPP4R2-RELATED PROTEIN"/>
    <property type="match status" value="1"/>
</dbReference>
<dbReference type="EMBL" id="MU853574">
    <property type="protein sequence ID" value="KAK4144773.1"/>
    <property type="molecule type" value="Genomic_DNA"/>
</dbReference>
<evidence type="ECO:0000256" key="1">
    <source>
        <dbReference type="ARBA" id="ARBA00009207"/>
    </source>
</evidence>
<feature type="compositionally biased region" description="Acidic residues" evidence="2">
    <location>
        <begin position="393"/>
        <end position="411"/>
    </location>
</feature>
<feature type="region of interest" description="Disordered" evidence="2">
    <location>
        <begin position="451"/>
        <end position="611"/>
    </location>
</feature>
<evidence type="ECO:0000256" key="2">
    <source>
        <dbReference type="SAM" id="MobiDB-lite"/>
    </source>
</evidence>
<dbReference type="GeneID" id="87816922"/>
<evidence type="ECO:0000313" key="4">
    <source>
        <dbReference type="Proteomes" id="UP001302676"/>
    </source>
</evidence>
<dbReference type="RefSeq" id="XP_062638144.1">
    <property type="nucleotide sequence ID" value="XM_062780309.1"/>
</dbReference>
<reference evidence="3" key="1">
    <citation type="journal article" date="2023" name="Mol. Phylogenet. Evol.">
        <title>Genome-scale phylogeny and comparative genomics of the fungal order Sordariales.</title>
        <authorList>
            <person name="Hensen N."/>
            <person name="Bonometti L."/>
            <person name="Westerberg I."/>
            <person name="Brannstrom I.O."/>
            <person name="Guillou S."/>
            <person name="Cros-Aarteil S."/>
            <person name="Calhoun S."/>
            <person name="Haridas S."/>
            <person name="Kuo A."/>
            <person name="Mondo S."/>
            <person name="Pangilinan J."/>
            <person name="Riley R."/>
            <person name="LaButti K."/>
            <person name="Andreopoulos B."/>
            <person name="Lipzen A."/>
            <person name="Chen C."/>
            <person name="Yan M."/>
            <person name="Daum C."/>
            <person name="Ng V."/>
            <person name="Clum A."/>
            <person name="Steindorff A."/>
            <person name="Ohm R.A."/>
            <person name="Martin F."/>
            <person name="Silar P."/>
            <person name="Natvig D.O."/>
            <person name="Lalanne C."/>
            <person name="Gautier V."/>
            <person name="Ament-Velasquez S.L."/>
            <person name="Kruys A."/>
            <person name="Hutchinson M.I."/>
            <person name="Powell A.J."/>
            <person name="Barry K."/>
            <person name="Miller A.N."/>
            <person name="Grigoriev I.V."/>
            <person name="Debuchy R."/>
            <person name="Gladieux P."/>
            <person name="Hiltunen Thoren M."/>
            <person name="Johannesson H."/>
        </authorList>
    </citation>
    <scope>NUCLEOTIDE SEQUENCE</scope>
    <source>
        <strain evidence="3">CBS 141.50</strain>
    </source>
</reference>
<feature type="compositionally biased region" description="Low complexity" evidence="2">
    <location>
        <begin position="556"/>
        <end position="571"/>
    </location>
</feature>
<protein>
    <submittedName>
        <fullName evidence="3">Uncharacterized protein</fullName>
    </submittedName>
</protein>
<dbReference type="GO" id="GO:0005737">
    <property type="term" value="C:cytoplasm"/>
    <property type="evidence" value="ECO:0007669"/>
    <property type="project" value="TreeGrafter"/>
</dbReference>
<dbReference type="InterPro" id="IPR015267">
    <property type="entry name" value="PPP4R2"/>
</dbReference>
<feature type="compositionally biased region" description="Basic and acidic residues" evidence="2">
    <location>
        <begin position="284"/>
        <end position="294"/>
    </location>
</feature>
<dbReference type="Pfam" id="PF09184">
    <property type="entry name" value="PPP4R2"/>
    <property type="match status" value="1"/>
</dbReference>
<feature type="region of interest" description="Disordered" evidence="2">
    <location>
        <begin position="359"/>
        <end position="429"/>
    </location>
</feature>
<name>A0AAN6ZNT9_9PEZI</name>
<feature type="compositionally biased region" description="Basic and acidic residues" evidence="2">
    <location>
        <begin position="574"/>
        <end position="602"/>
    </location>
</feature>
<gene>
    <name evidence="3" type="ORF">C8A04DRAFT_27497</name>
</gene>
<feature type="compositionally biased region" description="Polar residues" evidence="2">
    <location>
        <begin position="78"/>
        <end position="97"/>
    </location>
</feature>
<dbReference type="Proteomes" id="UP001302676">
    <property type="component" value="Unassembled WGS sequence"/>
</dbReference>
<dbReference type="GO" id="GO:0019888">
    <property type="term" value="F:protein phosphatase regulator activity"/>
    <property type="evidence" value="ECO:0007669"/>
    <property type="project" value="InterPro"/>
</dbReference>
<evidence type="ECO:0000313" key="3">
    <source>
        <dbReference type="EMBL" id="KAK4144773.1"/>
    </source>
</evidence>
<proteinExistence type="inferred from homology"/>
<comment type="similarity">
    <text evidence="1">Belongs to the PPP4R2 family.</text>
</comment>
<keyword evidence="4" id="KW-1185">Reference proteome</keyword>
<dbReference type="GO" id="GO:0005634">
    <property type="term" value="C:nucleus"/>
    <property type="evidence" value="ECO:0007669"/>
    <property type="project" value="TreeGrafter"/>
</dbReference>
<feature type="compositionally biased region" description="Low complexity" evidence="2">
    <location>
        <begin position="482"/>
        <end position="491"/>
    </location>
</feature>
<accession>A0AAN6ZNT9</accession>
<feature type="region of interest" description="Disordered" evidence="2">
    <location>
        <begin position="242"/>
        <end position="307"/>
    </location>
</feature>
<feature type="compositionally biased region" description="Low complexity" evidence="2">
    <location>
        <begin position="359"/>
        <end position="392"/>
    </location>
</feature>
<dbReference type="AlphaFoldDB" id="A0AAN6ZNT9"/>
<organism evidence="3 4">
    <name type="scientific">Dichotomopilus funicola</name>
    <dbReference type="NCBI Taxonomy" id="1934379"/>
    <lineage>
        <taxon>Eukaryota</taxon>
        <taxon>Fungi</taxon>
        <taxon>Dikarya</taxon>
        <taxon>Ascomycota</taxon>
        <taxon>Pezizomycotina</taxon>
        <taxon>Sordariomycetes</taxon>
        <taxon>Sordariomycetidae</taxon>
        <taxon>Sordariales</taxon>
        <taxon>Chaetomiaceae</taxon>
        <taxon>Dichotomopilus</taxon>
    </lineage>
</organism>
<comment type="caution">
    <text evidence="3">The sequence shown here is derived from an EMBL/GenBank/DDBJ whole genome shotgun (WGS) entry which is preliminary data.</text>
</comment>
<sequence>METESADDILRKAALDGSMDYSTWPDLLPVILARIEKTAHTEFSIPNLSGFSQPARPASPRFLAPLPSSDPFEAPEQTEISSSQGTNKENADPSSPSAVARNTGVNTRGTEDAPATQSNTTGLPKPIADILDEILSVLRTDFTQYPPHTIQRLSELVLHPKQHYRHLVPYLHALDRVVHVTSGANIYPLPPALPDVGAMSLLANGVGNGGPSGLSIDIAAANNVGSDEALGGALLTPIPWLSGRTNGGGSDDGSETGGSSPLSSSGDNSQSLHQQQQQQQRQSSHIEGRVRTESTETIEGPNGMGSIETVSVSVNGIPSTGATGMALLTQRSVTQGELLRQEQRAGLVPLNQINRQQQQQLHQQQLQAQAQAQAQTSAQNDPGDHTTTGATTAEEEDTTMTEGGELDEAAEETPHARGPGEIGMADTGPQSAATANFIAGTGGSPMVVQGIDVEAAVGRSPAQQQSEQEETAAGQPAQEGAGSSSTTTEGGPADLVAQSPKREAGDALEPESPVKRRREGADGDGSGTGSDGDEKPDPDSGSPQKVDAEGDVVLSDAAASEETSAADPAPAQEGEPKDGAEGERDGVKDAKEGESKASKDGDESSTLGSGT</sequence>
<reference evidence="3" key="2">
    <citation type="submission" date="2023-05" db="EMBL/GenBank/DDBJ databases">
        <authorList>
            <consortium name="Lawrence Berkeley National Laboratory"/>
            <person name="Steindorff A."/>
            <person name="Hensen N."/>
            <person name="Bonometti L."/>
            <person name="Westerberg I."/>
            <person name="Brannstrom I.O."/>
            <person name="Guillou S."/>
            <person name="Cros-Aarteil S."/>
            <person name="Calhoun S."/>
            <person name="Haridas S."/>
            <person name="Kuo A."/>
            <person name="Mondo S."/>
            <person name="Pangilinan J."/>
            <person name="Riley R."/>
            <person name="Labutti K."/>
            <person name="Andreopoulos B."/>
            <person name="Lipzen A."/>
            <person name="Chen C."/>
            <person name="Yanf M."/>
            <person name="Daum C."/>
            <person name="Ng V."/>
            <person name="Clum A."/>
            <person name="Ohm R."/>
            <person name="Martin F."/>
            <person name="Silar P."/>
            <person name="Natvig D."/>
            <person name="Lalanne C."/>
            <person name="Gautier V."/>
            <person name="Ament-Velasquez S.L."/>
            <person name="Kruys A."/>
            <person name="Hutchinson M.I."/>
            <person name="Powell A.J."/>
            <person name="Barry K."/>
            <person name="Miller A.N."/>
            <person name="Grigoriev I.V."/>
            <person name="Debuchy R."/>
            <person name="Gladieux P."/>
            <person name="Thoren M.H."/>
            <person name="Johannesson H."/>
        </authorList>
    </citation>
    <scope>NUCLEOTIDE SEQUENCE</scope>
    <source>
        <strain evidence="3">CBS 141.50</strain>
    </source>
</reference>
<dbReference type="PANTHER" id="PTHR16487:SF0">
    <property type="entry name" value="PROTEIN PHOSPHATASE 4 REGULATORY SUBUNIT 2-RELATED"/>
    <property type="match status" value="1"/>
</dbReference>
<feature type="compositionally biased region" description="Low complexity" evidence="2">
    <location>
        <begin position="257"/>
        <end position="283"/>
    </location>
</feature>